<accession>A0ABP9LJG1</accession>
<evidence type="ECO:0000313" key="3">
    <source>
        <dbReference type="EMBL" id="GAA5077456.1"/>
    </source>
</evidence>
<dbReference type="PANTHER" id="PTHR23308">
    <property type="entry name" value="NUCLEAR INHIBITOR OF PROTEIN PHOSPHATASE-1"/>
    <property type="match status" value="1"/>
</dbReference>
<gene>
    <name evidence="3" type="ORF">GCM10025759_23430</name>
</gene>
<dbReference type="SMART" id="SM00240">
    <property type="entry name" value="FHA"/>
    <property type="match status" value="2"/>
</dbReference>
<dbReference type="EMBL" id="BAABKY010000002">
    <property type="protein sequence ID" value="GAA5077456.1"/>
    <property type="molecule type" value="Genomic_DNA"/>
</dbReference>
<evidence type="ECO:0000313" key="4">
    <source>
        <dbReference type="Proteomes" id="UP001501083"/>
    </source>
</evidence>
<proteinExistence type="predicted"/>
<keyword evidence="1" id="KW-0472">Membrane</keyword>
<dbReference type="InterPro" id="IPR000253">
    <property type="entry name" value="FHA_dom"/>
</dbReference>
<feature type="transmembrane region" description="Helical" evidence="1">
    <location>
        <begin position="261"/>
        <end position="281"/>
    </location>
</feature>
<dbReference type="InterPro" id="IPR050923">
    <property type="entry name" value="Cell_Proc_Reg/RNA_Proc"/>
</dbReference>
<protein>
    <recommendedName>
        <fullName evidence="2">FHA domain-containing protein</fullName>
    </recommendedName>
</protein>
<evidence type="ECO:0000256" key="1">
    <source>
        <dbReference type="SAM" id="Phobius"/>
    </source>
</evidence>
<keyword evidence="4" id="KW-1185">Reference proteome</keyword>
<dbReference type="Pfam" id="PF00498">
    <property type="entry name" value="FHA"/>
    <property type="match status" value="2"/>
</dbReference>
<dbReference type="SUPFAM" id="SSF49879">
    <property type="entry name" value="SMAD/FHA domain"/>
    <property type="match status" value="2"/>
</dbReference>
<dbReference type="PROSITE" id="PS50006">
    <property type="entry name" value="FHA_DOMAIN"/>
    <property type="match status" value="1"/>
</dbReference>
<sequence length="283" mass="29793">MRLPQEVLDCAEGGWSYVKLVFPGGEHPQVLLGHGVNRVGSDPQSTIVIDHPGVLPQHCQLHVTAQGVMLAVPTGTAVTVNGRPVQGLIALRPGDSVGFDQVQAKLAALGPPPVVARQANAGPELPPANDDPGVTAVRPVLPRFFLRGVSSEVSGRSDALIGVLTIGRSSECNLRFDTPGLSRTHARLMPTETGVQVEDLGSSNGSYINGKRVLRGEAHVGDEVMFDTLRFRVAATSVQEPPVEVVATSKRRQKKAKGSSLRWLLLAAVVAGGVAAALMSLPR</sequence>
<organism evidence="3 4">
    <name type="scientific">Lysobacter panacisoli</name>
    <dbReference type="NCBI Taxonomy" id="1255263"/>
    <lineage>
        <taxon>Bacteria</taxon>
        <taxon>Pseudomonadati</taxon>
        <taxon>Pseudomonadota</taxon>
        <taxon>Gammaproteobacteria</taxon>
        <taxon>Lysobacterales</taxon>
        <taxon>Lysobacteraceae</taxon>
        <taxon>Lysobacter</taxon>
    </lineage>
</organism>
<dbReference type="Proteomes" id="UP001501083">
    <property type="component" value="Unassembled WGS sequence"/>
</dbReference>
<feature type="domain" description="FHA" evidence="2">
    <location>
        <begin position="164"/>
        <end position="213"/>
    </location>
</feature>
<dbReference type="InterPro" id="IPR008984">
    <property type="entry name" value="SMAD_FHA_dom_sf"/>
</dbReference>
<name>A0ABP9LJG1_9GAMM</name>
<keyword evidence="1" id="KW-0812">Transmembrane</keyword>
<reference evidence="4" key="1">
    <citation type="journal article" date="2019" name="Int. J. Syst. Evol. Microbiol.">
        <title>The Global Catalogue of Microorganisms (GCM) 10K type strain sequencing project: providing services to taxonomists for standard genome sequencing and annotation.</title>
        <authorList>
            <consortium name="The Broad Institute Genomics Platform"/>
            <consortium name="The Broad Institute Genome Sequencing Center for Infectious Disease"/>
            <person name="Wu L."/>
            <person name="Ma J."/>
        </authorList>
    </citation>
    <scope>NUCLEOTIDE SEQUENCE [LARGE SCALE GENOMIC DNA]</scope>
    <source>
        <strain evidence="4">JCM 19212</strain>
    </source>
</reference>
<comment type="caution">
    <text evidence="3">The sequence shown here is derived from an EMBL/GenBank/DDBJ whole genome shotgun (WGS) entry which is preliminary data.</text>
</comment>
<dbReference type="Gene3D" id="2.60.200.20">
    <property type="match status" value="2"/>
</dbReference>
<keyword evidence="1" id="KW-1133">Transmembrane helix</keyword>
<evidence type="ECO:0000259" key="2">
    <source>
        <dbReference type="PROSITE" id="PS50006"/>
    </source>
</evidence>
<dbReference type="CDD" id="cd00060">
    <property type="entry name" value="FHA"/>
    <property type="match status" value="2"/>
</dbReference>